<dbReference type="KEGG" id="erz:ER308_07555"/>
<dbReference type="Gene3D" id="3.30.470.10">
    <property type="match status" value="1"/>
</dbReference>
<dbReference type="Gene3D" id="3.20.10.10">
    <property type="entry name" value="D-amino Acid Aminotransferase, subunit A, domain 2"/>
    <property type="match status" value="1"/>
</dbReference>
<name>A0A411YDZ9_9ACTN</name>
<keyword evidence="3" id="KW-1185">Reference proteome</keyword>
<protein>
    <recommendedName>
        <fullName evidence="4">4-amino-4-deoxychorismate lyase</fullName>
    </recommendedName>
</protein>
<dbReference type="CDD" id="cd00449">
    <property type="entry name" value="PLPDE_IV"/>
    <property type="match status" value="1"/>
</dbReference>
<dbReference type="GO" id="GO:0003824">
    <property type="term" value="F:catalytic activity"/>
    <property type="evidence" value="ECO:0007669"/>
    <property type="project" value="InterPro"/>
</dbReference>
<dbReference type="InterPro" id="IPR043132">
    <property type="entry name" value="BCAT-like_C"/>
</dbReference>
<evidence type="ECO:0008006" key="4">
    <source>
        <dbReference type="Google" id="ProtNLM"/>
    </source>
</evidence>
<gene>
    <name evidence="2" type="ORF">ER308_07555</name>
</gene>
<dbReference type="InterPro" id="IPR001544">
    <property type="entry name" value="Aminotrans_IV"/>
</dbReference>
<dbReference type="EMBL" id="CP036402">
    <property type="protein sequence ID" value="QBI19421.1"/>
    <property type="molecule type" value="Genomic_DNA"/>
</dbReference>
<dbReference type="InterPro" id="IPR036038">
    <property type="entry name" value="Aminotransferase-like"/>
</dbReference>
<proteinExistence type="inferred from homology"/>
<dbReference type="AlphaFoldDB" id="A0A411YDZ9"/>
<dbReference type="InterPro" id="IPR043131">
    <property type="entry name" value="BCAT-like_N"/>
</dbReference>
<dbReference type="OrthoDB" id="3199344at2"/>
<dbReference type="GO" id="GO:0046394">
    <property type="term" value="P:carboxylic acid biosynthetic process"/>
    <property type="evidence" value="ECO:0007669"/>
    <property type="project" value="UniProtKB-ARBA"/>
</dbReference>
<dbReference type="Pfam" id="PF01063">
    <property type="entry name" value="Aminotran_4"/>
    <property type="match status" value="1"/>
</dbReference>
<dbReference type="InterPro" id="IPR050571">
    <property type="entry name" value="Class-IV_PLP-Dep_Aminotrnsfr"/>
</dbReference>
<accession>A0A411YDZ9</accession>
<dbReference type="PANTHER" id="PTHR42743">
    <property type="entry name" value="AMINO-ACID AMINOTRANSFERASE"/>
    <property type="match status" value="1"/>
</dbReference>
<sequence length="281" mass="29179">MAMTVTPPLRALLDGEPADEDGVRLAITDDGVARGDGAFETVGVWDGRPFRWDDHLDRLDASLAKTLLPPADRAAITADRDRLLDGLTIDGALRCYVTASGTRVLTLSPGPTSPPGQVLMPQPAPWIQPPAEYEPAGAKTMSYGPNMAASRAARRDGGDDALLVASDGTVLEGPTFCVLWVSGGTLCTAPVDRGIVDSISRRTLLELADDLGIPTRVVGVPVPALADASEVLICSAVRDVASIGRIGPHVFDGPTPVRDALSGALDAARRGGRRPAAGAPP</sequence>
<dbReference type="RefSeq" id="WP_131154418.1">
    <property type="nucleotide sequence ID" value="NZ_CP036402.1"/>
</dbReference>
<evidence type="ECO:0000313" key="3">
    <source>
        <dbReference type="Proteomes" id="UP000291469"/>
    </source>
</evidence>
<dbReference type="Proteomes" id="UP000291469">
    <property type="component" value="Chromosome"/>
</dbReference>
<dbReference type="PANTHER" id="PTHR42743:SF11">
    <property type="entry name" value="AMINODEOXYCHORISMATE LYASE"/>
    <property type="match status" value="1"/>
</dbReference>
<organism evidence="2 3">
    <name type="scientific">Egibacter rhizosphaerae</name>
    <dbReference type="NCBI Taxonomy" id="1670831"/>
    <lineage>
        <taxon>Bacteria</taxon>
        <taxon>Bacillati</taxon>
        <taxon>Actinomycetota</taxon>
        <taxon>Nitriliruptoria</taxon>
        <taxon>Egibacterales</taxon>
        <taxon>Egibacteraceae</taxon>
        <taxon>Egibacter</taxon>
    </lineage>
</organism>
<reference evidence="2 3" key="1">
    <citation type="submission" date="2019-01" db="EMBL/GenBank/DDBJ databases">
        <title>Egibacter rhizosphaerae EGI 80759T.</title>
        <authorList>
            <person name="Chen D.-D."/>
            <person name="Tian Y."/>
            <person name="Jiao J.-Y."/>
            <person name="Zhang X.-T."/>
            <person name="Zhang Y.-G."/>
            <person name="Zhang Y."/>
            <person name="Xiao M."/>
            <person name="Shu W.-S."/>
            <person name="Li W.-J."/>
        </authorList>
    </citation>
    <scope>NUCLEOTIDE SEQUENCE [LARGE SCALE GENOMIC DNA]</scope>
    <source>
        <strain evidence="2 3">EGI 80759</strain>
    </source>
</reference>
<evidence type="ECO:0000256" key="1">
    <source>
        <dbReference type="ARBA" id="ARBA00009320"/>
    </source>
</evidence>
<comment type="similarity">
    <text evidence="1">Belongs to the class-IV pyridoxal-phosphate-dependent aminotransferase family.</text>
</comment>
<evidence type="ECO:0000313" key="2">
    <source>
        <dbReference type="EMBL" id="QBI19421.1"/>
    </source>
</evidence>
<dbReference type="SUPFAM" id="SSF56752">
    <property type="entry name" value="D-aminoacid aminotransferase-like PLP-dependent enzymes"/>
    <property type="match status" value="1"/>
</dbReference>